<dbReference type="InterPro" id="IPR001599">
    <property type="entry name" value="Macroglobln_a2"/>
</dbReference>
<dbReference type="InterPro" id="IPR047565">
    <property type="entry name" value="Alpha-macroglob_thiol-ester_cl"/>
</dbReference>
<evidence type="ECO:0000256" key="1">
    <source>
        <dbReference type="ARBA" id="ARBA00010556"/>
    </source>
</evidence>
<dbReference type="Pfam" id="PF01835">
    <property type="entry name" value="MG2"/>
    <property type="match status" value="1"/>
</dbReference>
<dbReference type="Pfam" id="PF21142">
    <property type="entry name" value="A2M_bMG2"/>
    <property type="match status" value="1"/>
</dbReference>
<dbReference type="eggNOG" id="COG2373">
    <property type="taxonomic scope" value="Bacteria"/>
</dbReference>
<protein>
    <submittedName>
        <fullName evidence="5">Alpha-2-macroglobulin family protein</fullName>
    </submittedName>
</protein>
<dbReference type="PANTHER" id="PTHR40094">
    <property type="entry name" value="ALPHA-2-MACROGLOBULIN HOMOLOG"/>
    <property type="match status" value="1"/>
</dbReference>
<dbReference type="InterPro" id="IPR041203">
    <property type="entry name" value="Bact_A2M_MG5"/>
</dbReference>
<dbReference type="InterPro" id="IPR051802">
    <property type="entry name" value="YfhM-like"/>
</dbReference>
<dbReference type="InterPro" id="IPR008930">
    <property type="entry name" value="Terpenoid_cyclase/PrenylTrfase"/>
</dbReference>
<dbReference type="InterPro" id="IPR026284">
    <property type="entry name" value="A2MG_proteobact"/>
</dbReference>
<feature type="domain" description="Alpha-2-macroglobulin" evidence="4">
    <location>
        <begin position="971"/>
        <end position="1060"/>
    </location>
</feature>
<evidence type="ECO:0000313" key="6">
    <source>
        <dbReference type="Proteomes" id="UP000024942"/>
    </source>
</evidence>
<dbReference type="GO" id="GO:0004866">
    <property type="term" value="F:endopeptidase inhibitor activity"/>
    <property type="evidence" value="ECO:0007669"/>
    <property type="project" value="InterPro"/>
</dbReference>
<dbReference type="Pfam" id="PF07678">
    <property type="entry name" value="TED_complement"/>
    <property type="match status" value="1"/>
</dbReference>
<organism evidence="5 6">
    <name type="scientific">Hyphomonas oceanitis SCH89</name>
    <dbReference type="NCBI Taxonomy" id="1280953"/>
    <lineage>
        <taxon>Bacteria</taxon>
        <taxon>Pseudomonadati</taxon>
        <taxon>Pseudomonadota</taxon>
        <taxon>Alphaproteobacteria</taxon>
        <taxon>Hyphomonadales</taxon>
        <taxon>Hyphomonadaceae</taxon>
        <taxon>Hyphomonas</taxon>
    </lineage>
</organism>
<dbReference type="Pfam" id="PF17972">
    <property type="entry name" value="bMG5"/>
    <property type="match status" value="1"/>
</dbReference>
<keyword evidence="2" id="KW-0732">Signal</keyword>
<comment type="similarity">
    <text evidence="1">Belongs to the protease inhibitor I39 (alpha-2-macroglobulin) family. Bacterial alpha-2-macroglobulin subfamily.</text>
</comment>
<dbReference type="Pfam" id="PF17962">
    <property type="entry name" value="bMG6"/>
    <property type="match status" value="1"/>
</dbReference>
<dbReference type="CDD" id="cd02891">
    <property type="entry name" value="A2M_like"/>
    <property type="match status" value="1"/>
</dbReference>
<dbReference type="Gene3D" id="2.60.40.1930">
    <property type="match status" value="1"/>
</dbReference>
<evidence type="ECO:0000259" key="3">
    <source>
        <dbReference type="SMART" id="SM01359"/>
    </source>
</evidence>
<dbReference type="Proteomes" id="UP000024942">
    <property type="component" value="Unassembled WGS sequence"/>
</dbReference>
<comment type="caution">
    <text evidence="5">The sequence shown here is derived from an EMBL/GenBank/DDBJ whole genome shotgun (WGS) entry which is preliminary data.</text>
</comment>
<dbReference type="OrthoDB" id="9767116at2"/>
<reference evidence="5 6" key="1">
    <citation type="journal article" date="2014" name="Antonie Van Leeuwenhoek">
        <title>Hyphomonas beringensis sp. nov. and Hyphomonas chukchiensis sp. nov., isolated from surface seawater of the Bering Sea and Chukchi Sea.</title>
        <authorList>
            <person name="Li C."/>
            <person name="Lai Q."/>
            <person name="Li G."/>
            <person name="Dong C."/>
            <person name="Wang J."/>
            <person name="Liao Y."/>
            <person name="Shao Z."/>
        </authorList>
    </citation>
    <scope>NUCLEOTIDE SEQUENCE [LARGE SCALE GENOMIC DNA]</scope>
    <source>
        <strain evidence="5 6">SCH89</strain>
    </source>
</reference>
<dbReference type="Gene3D" id="1.50.10.20">
    <property type="match status" value="1"/>
</dbReference>
<dbReference type="PATRIC" id="fig|1280953.3.peg.174"/>
<dbReference type="InterPro" id="IPR021868">
    <property type="entry name" value="Alpha_2_Macroglob_MG3"/>
</dbReference>
<dbReference type="Pfam" id="PF07703">
    <property type="entry name" value="A2M_BRD"/>
    <property type="match status" value="1"/>
</dbReference>
<dbReference type="Pfam" id="PF11974">
    <property type="entry name" value="bMG3"/>
    <property type="match status" value="1"/>
</dbReference>
<dbReference type="SMART" id="SM01360">
    <property type="entry name" value="A2M"/>
    <property type="match status" value="1"/>
</dbReference>
<gene>
    <name evidence="5" type="ORF">HOC_00885</name>
</gene>
<dbReference type="RefSeq" id="WP_035535166.1">
    <property type="nucleotide sequence ID" value="NZ_ARYL01000001.1"/>
</dbReference>
<dbReference type="InterPro" id="IPR011626">
    <property type="entry name" value="Alpha-macroglobulin_TED"/>
</dbReference>
<accession>A0A059GC96</accession>
<sequence>MAQFGTGTRGKYKAVMAALLFGLVAACGGGGKDKPADDASMAGEVVQRSPKDQVAARQREQRRQKALAAQEQEFSYFRYRIDTSGEQPLACLVFSAALDPKADYSPYVEFRPAFRPALSVEGRELCIGGLTFGTSRTATILSGLPSADGRTLKREESVPIDFADRPPYVGFKGAGVILPREDADGLPIETVNVDKVTIKVSRINDRALAFKSITQGETTAQGRYSYSWGEDSPSEVETELWSGTMEITAEQNAPVISVFPLQDVIGTMEPGAYYVRIEDAAKLDPQEGPPASSSRWIMLTDLAITAYQGEDGLDVTLRSLQDGKPVPDTTVQLVAMNNEILAETRSNEQGRVAFDGPLINGAGNLAPKMILAYSAKGELAALDLARAPVDLSEHVAGGRRTPGIVDAYVYTERGIYRPGETVEISALLRDRAGRQVEKRAGNLVIYRPNGLVAEKVRFDAPDSGAVLDSFELPKGASRGQWRAAIEIDGLAETSGAATFAVEDFVPQRIAVDLKADDKTAMKLGGTREISVASRFLYGAPGAGLTVKAEARLEPQPKPFPAFDGFAFGRFDATFEERIIELPDQTTDGAGAATVRVAPGNAGSNAGRPLRINTVVSVLEPGGRAVTDSVRIPYRPESLYIGLKPGFDDSVEEGGDTVYQVVAVNSDGAAVAQRLAWKMLAIDYHYDWYRDGDEWRWRRSRTVTKVNEGVVSTTAGGTAEIKVSGLEWGSHELVVEAEGVNVGAAASDDFYVGWGGRVSDDGVEAPDRVRVMGPERSPTPGQTAEITIIPPYDGQAQIVVATDRVLSVQNLNVTAGGTRVSLPVTEEWGEGAYVMVNVYTERDPVLQAKPRRAVGVAHVPVNMDARTFKLTVNAPKVARPRGEQVIEVDFGGGPREPVYLTLAAVDEGILQLTKFKSPDPVAYYYGQKALGVEQYDDYGRLLDPNMGLPAEVRTGGDQLGGEGLTVVPTKSVALFSGLVDVGRSGKAKVRFDIPDFNGELRIMAVAWSKTGLGQGDAKMTVRDAAPSDLILPRFMAPGDEAYLTASIDNVELPAGEFTAEISSAGPIEVAESRLTRTLQTGKRSDAPVRVEAKSEGISQVRIAVTGPDKYSVQHTYDIQTRSPYLPETRSTSALMQPGQQYSIDPKLLAGYVPGSADVTVGFSSIPVDPATLYASLDRYPYGCTEQTVSRAMPLLYSEQLVAMGAKGSRDNARDRVQTAVNTILNRQGAEGAFGLWREGDGYASPWLGAYATDFIYRAKAAGYNVPDEALDRAYGALRAISTGDQWRVYGYDTDVYESRYSNDTQEQMMFRSAAYSLYVLAKAGEADISRLRYLHDRELSNIDSPLARAQIGAGLAFMGDRSRATSAFESAEKALGYDNTGDYYQTPLRDLAGVMALASEADMTELVARLAERLGKDVPEADAMTTQEKAFTLLAVNDFNKGENAFRLMVEGLGRGNDDERQYLVSEAQVASGVKFKLEGKAPMFRTVLVTGAPEKAPPAASSKLKTDKTFYTMTGGKVDLSRVKQGDQLVVRVSVTPQENRLNPVIVADLLPAGFEIETVLRPADGRREGETSGAFAFLGDLAYAQTQQAQDDRYVAALDVYGEPLTVAYVVRAVTPGDFAMPGVVVEDMYRPSVYARSAPGRVTITGSTGTAAGGK</sequence>
<dbReference type="GO" id="GO:0005615">
    <property type="term" value="C:extracellular space"/>
    <property type="evidence" value="ECO:0007669"/>
    <property type="project" value="InterPro"/>
</dbReference>
<evidence type="ECO:0000259" key="4">
    <source>
        <dbReference type="SMART" id="SM01360"/>
    </source>
</evidence>
<proteinExistence type="inferred from homology"/>
<name>A0A059GC96_9PROT</name>
<dbReference type="Pfam" id="PF00207">
    <property type="entry name" value="A2M"/>
    <property type="match status" value="1"/>
</dbReference>
<dbReference type="EMBL" id="ARYL01000001">
    <property type="protein sequence ID" value="KDA04396.1"/>
    <property type="molecule type" value="Genomic_DNA"/>
</dbReference>
<dbReference type="Pfam" id="PF17973">
    <property type="entry name" value="bMG10"/>
    <property type="match status" value="1"/>
</dbReference>
<keyword evidence="6" id="KW-1185">Reference proteome</keyword>
<dbReference type="SUPFAM" id="SSF48239">
    <property type="entry name" value="Terpenoid cyclases/Protein prenyltransferases"/>
    <property type="match status" value="1"/>
</dbReference>
<dbReference type="SMART" id="SM01359">
    <property type="entry name" value="A2M_N_2"/>
    <property type="match status" value="1"/>
</dbReference>
<dbReference type="PANTHER" id="PTHR40094:SF1">
    <property type="entry name" value="UBIQUITIN DOMAIN-CONTAINING PROTEIN"/>
    <property type="match status" value="1"/>
</dbReference>
<feature type="domain" description="Alpha-2-macroglobulin bait region" evidence="3">
    <location>
        <begin position="768"/>
        <end position="911"/>
    </location>
</feature>
<evidence type="ECO:0000256" key="2">
    <source>
        <dbReference type="ARBA" id="ARBA00022729"/>
    </source>
</evidence>
<dbReference type="InterPro" id="IPR041462">
    <property type="entry name" value="Bact_A2M_MG6"/>
</dbReference>
<dbReference type="PIRSF" id="PIRSF038980">
    <property type="entry name" value="A2M_bac"/>
    <property type="match status" value="1"/>
</dbReference>
<dbReference type="SMART" id="SM01419">
    <property type="entry name" value="Thiol-ester_cl"/>
    <property type="match status" value="1"/>
</dbReference>
<dbReference type="InterPro" id="IPR041246">
    <property type="entry name" value="Bact_MG10"/>
</dbReference>
<dbReference type="InterPro" id="IPR049120">
    <property type="entry name" value="A2M_bMG2"/>
</dbReference>
<dbReference type="InterPro" id="IPR002890">
    <property type="entry name" value="MG2"/>
</dbReference>
<dbReference type="STRING" id="1280953.HOC_00885"/>
<dbReference type="InterPro" id="IPR011625">
    <property type="entry name" value="A2M_N_BRD"/>
</dbReference>
<evidence type="ECO:0000313" key="5">
    <source>
        <dbReference type="EMBL" id="KDA04396.1"/>
    </source>
</evidence>